<accession>A0A0B5BE05</accession>
<dbReference type="KEGG" id="gpi:GPICK_08300"/>
<reference evidence="1 2" key="1">
    <citation type="journal article" date="2015" name="Genome Announc.">
        <title>Complete Genome of Geobacter pickeringii G13T, a Metal-Reducing Isolate from Sedimentary Kaolin Deposits.</title>
        <authorList>
            <person name="Badalamenti J.P."/>
            <person name="Bond D.R."/>
        </authorList>
    </citation>
    <scope>NUCLEOTIDE SEQUENCE [LARGE SCALE GENOMIC DNA]</scope>
    <source>
        <strain evidence="1 2">G13</strain>
    </source>
</reference>
<evidence type="ECO:0000313" key="2">
    <source>
        <dbReference type="Proteomes" id="UP000057609"/>
    </source>
</evidence>
<keyword evidence="2" id="KW-1185">Reference proteome</keyword>
<sequence>MAQLIRELPLENGLTLCIFDHTRHYFGDFHLVKLELTCEISLSSAPFDNAAEREAAQRLLGAAAVYRRFVEQMGVPTADVQPTVEQLIGNFTTHSLPYLSSPDFARRFVSAEFERAHKKKSRPTMGYAAGRHD</sequence>
<dbReference type="Proteomes" id="UP000057609">
    <property type="component" value="Chromosome"/>
</dbReference>
<proteinExistence type="predicted"/>
<dbReference type="RefSeq" id="WP_039742120.1">
    <property type="nucleotide sequence ID" value="NZ_CP009788.1"/>
</dbReference>
<evidence type="ECO:0000313" key="1">
    <source>
        <dbReference type="EMBL" id="AJE03354.1"/>
    </source>
</evidence>
<gene>
    <name evidence="1" type="ORF">GPICK_08300</name>
</gene>
<dbReference type="EMBL" id="CP009788">
    <property type="protein sequence ID" value="AJE03354.1"/>
    <property type="molecule type" value="Genomic_DNA"/>
</dbReference>
<name>A0A0B5BE05_9BACT</name>
<dbReference type="HOGENOM" id="CLU_156489_0_0_7"/>
<dbReference type="STRING" id="345632.GPICK_08300"/>
<dbReference type="AlphaFoldDB" id="A0A0B5BE05"/>
<protein>
    <submittedName>
        <fullName evidence="1">Uncharacterized protein</fullName>
    </submittedName>
</protein>
<organism evidence="1 2">
    <name type="scientific">Geobacter pickeringii</name>
    <dbReference type="NCBI Taxonomy" id="345632"/>
    <lineage>
        <taxon>Bacteria</taxon>
        <taxon>Pseudomonadati</taxon>
        <taxon>Thermodesulfobacteriota</taxon>
        <taxon>Desulfuromonadia</taxon>
        <taxon>Geobacterales</taxon>
        <taxon>Geobacteraceae</taxon>
        <taxon>Geobacter</taxon>
    </lineage>
</organism>
<dbReference type="OrthoDB" id="5402129at2"/>